<dbReference type="InterPro" id="IPR024524">
    <property type="entry name" value="DUF3800"/>
</dbReference>
<dbReference type="Proteomes" id="UP000007803">
    <property type="component" value="Chromosome"/>
</dbReference>
<evidence type="ECO:0000313" key="2">
    <source>
        <dbReference type="Proteomes" id="UP000007803"/>
    </source>
</evidence>
<dbReference type="RefSeq" id="WP_013325974.1">
    <property type="nucleotide sequence ID" value="NC_014506.1"/>
</dbReference>
<keyword evidence="2" id="KW-1185">Reference proteome</keyword>
<accession>E0UTB5</accession>
<proteinExistence type="predicted"/>
<reference evidence="2" key="1">
    <citation type="journal article" date="2010" name="Stand. Genomic Sci.">
        <title>Complete genome sequence of Sulfurimonas autotrophica type strain (OK10).</title>
        <authorList>
            <person name="Sikorski J."/>
            <person name="Munk C."/>
            <person name="Lapidus A."/>
            <person name="Djao O."/>
            <person name="Lucas S."/>
            <person name="Glavina Del Rio T."/>
            <person name="Nolan M."/>
            <person name="Tice H."/>
            <person name="Han C."/>
            <person name="Cheng J."/>
            <person name="Tapia R."/>
            <person name="Goodwin L."/>
            <person name="Pitluck S."/>
            <person name="Liolios K."/>
            <person name="Ivanova N."/>
            <person name="Mavromatis K."/>
            <person name="Mikhailova N."/>
            <person name="Pati A."/>
            <person name="Sims D."/>
            <person name="Meincke L."/>
            <person name="Brettin T."/>
            <person name="Detter J."/>
            <person name="Chen A."/>
            <person name="Palaniappan K."/>
            <person name="Land M."/>
            <person name="Hauser L."/>
            <person name="Chang Y."/>
            <person name="Jeffries C."/>
            <person name="Rohde M."/>
            <person name="Lang E."/>
            <person name="Spring S."/>
            <person name="Goker M."/>
            <person name="Woyke T."/>
            <person name="Bristow J."/>
            <person name="Eisen J."/>
            <person name="Markowitz V."/>
            <person name="Hugenholtz P."/>
            <person name="Kyrpides N."/>
            <person name="Klenk H."/>
        </authorList>
    </citation>
    <scope>NUCLEOTIDE SEQUENCE [LARGE SCALE GENOMIC DNA]</scope>
    <source>
        <strain evidence="2">ATCC BAA-671 / DSM 16294 / JCM 11897 / OK10</strain>
    </source>
</reference>
<evidence type="ECO:0000313" key="1">
    <source>
        <dbReference type="EMBL" id="ADN08218.1"/>
    </source>
</evidence>
<dbReference type="STRING" id="563040.Saut_0169"/>
<dbReference type="AlphaFoldDB" id="E0UTB5"/>
<dbReference type="HOGENOM" id="CLU_096362_0_0_7"/>
<dbReference type="KEGG" id="sua:Saut_0169"/>
<dbReference type="eggNOG" id="ENOG502Z8AJ">
    <property type="taxonomic scope" value="Bacteria"/>
</dbReference>
<dbReference type="Pfam" id="PF12686">
    <property type="entry name" value="DUF3800"/>
    <property type="match status" value="1"/>
</dbReference>
<dbReference type="EMBL" id="CP002205">
    <property type="protein sequence ID" value="ADN08218.1"/>
    <property type="molecule type" value="Genomic_DNA"/>
</dbReference>
<name>E0UTB5_SULAO</name>
<organism evidence="1 2">
    <name type="scientific">Sulfurimonas autotrophica (strain ATCC BAA-671 / DSM 16294 / JCM 11897 / OK10)</name>
    <dbReference type="NCBI Taxonomy" id="563040"/>
    <lineage>
        <taxon>Bacteria</taxon>
        <taxon>Pseudomonadati</taxon>
        <taxon>Campylobacterota</taxon>
        <taxon>Epsilonproteobacteria</taxon>
        <taxon>Campylobacterales</taxon>
        <taxon>Sulfurimonadaceae</taxon>
        <taxon>Sulfurimonas</taxon>
    </lineage>
</organism>
<protein>
    <recommendedName>
        <fullName evidence="3">DUF3800 domain-containing protein</fullName>
    </recommendedName>
</protein>
<evidence type="ECO:0008006" key="3">
    <source>
        <dbReference type="Google" id="ProtNLM"/>
    </source>
</evidence>
<dbReference type="OrthoDB" id="9799211at2"/>
<gene>
    <name evidence="1" type="ordered locus">Saut_0169</name>
</gene>
<sequence>MSNKLKINIYCDESRHTSGGDRYMVIGAIKCERELKREIVHQIHSMKKKHNAQGEFGWKRLSPNKKEFYFELLELFINNDLSFRCIVVDKEKLDHDLYNDGDKELGFYKFYYLMLKDTLEHDKEYYLYLDWQQNRDQHRFRNLKYFLQKKLQGKAKISCLEPVTSTNQPLIELADLFMGAVGYQYNDRNSSDIKIEFCQTLAEKLNALNNKNFKMGNLKTFTAKNEKKFNIFKWESYQ</sequence>